<dbReference type="Pfam" id="PF00249">
    <property type="entry name" value="Myb_DNA-binding"/>
    <property type="match status" value="2"/>
</dbReference>
<organism evidence="8 9">
    <name type="scientific">Anaeramoeba flamelloides</name>
    <dbReference type="NCBI Taxonomy" id="1746091"/>
    <lineage>
        <taxon>Eukaryota</taxon>
        <taxon>Metamonada</taxon>
        <taxon>Anaeramoebidae</taxon>
        <taxon>Anaeramoeba</taxon>
    </lineage>
</organism>
<accession>A0ABQ8YGL3</accession>
<protein>
    <submittedName>
        <fullName evidence="8">snRNA-activating protein complex subunit 4</fullName>
    </submittedName>
</protein>
<feature type="compositionally biased region" description="Basic and acidic residues" evidence="5">
    <location>
        <begin position="340"/>
        <end position="349"/>
    </location>
</feature>
<gene>
    <name evidence="8" type="ORF">M0813_22176</name>
</gene>
<feature type="compositionally biased region" description="Basic residues" evidence="5">
    <location>
        <begin position="191"/>
        <end position="200"/>
    </location>
</feature>
<evidence type="ECO:0000313" key="9">
    <source>
        <dbReference type="Proteomes" id="UP001150062"/>
    </source>
</evidence>
<sequence>MSNKNNARYKKNTIAPSPKILKLFGELKEKQQTNLGLWNDEQDKKLKRLFKTYKEKNWERIASQFEDFTSQDCLIRHRKITNTKMKKGSWNNVEDQLLINAVHKLGLTPWYQISELVPGRNAKQCRERWKNQLDPTINREAFTEHEKQLLKKKVAEIGTRWCIISKFFKGRPENMLKNYWYSIVLQVTNKNRRKRKTTNQKKKEDSKKSTENKKPSKQKKTQAQTQTNTQPKTNTKTQTNPKQKTNNQTNKAPNNFRKRTYSNIINLDSEEQVSQKLSKNNNQLKNSFKPSTHLQKSNASNNNDLDYNNTFNELINFDFQMISESELFRSNPPKSISLLENEKSEEEQNTKPTQETANENKNENENEIKTKNENLFENYSDFNMSNGFVDMRLENFNNDSLSEYPLYTQQQQQQQQQQEQEQEQEQNNNDLPILDPISICDQTQIDLNNLAYSNDLWSDIEIYGSVSDFGLWDYSQRGAILSHTLQFF</sequence>
<feature type="region of interest" description="Disordered" evidence="5">
    <location>
        <begin position="340"/>
        <end position="365"/>
    </location>
</feature>
<keyword evidence="3" id="KW-0804">Transcription</keyword>
<feature type="compositionally biased region" description="Polar residues" evidence="5">
    <location>
        <begin position="288"/>
        <end position="297"/>
    </location>
</feature>
<feature type="region of interest" description="Disordered" evidence="5">
    <location>
        <begin position="407"/>
        <end position="432"/>
    </location>
</feature>
<feature type="domain" description="Myb-like" evidence="6">
    <location>
        <begin position="134"/>
        <end position="184"/>
    </location>
</feature>
<feature type="compositionally biased region" description="Basic and acidic residues" evidence="5">
    <location>
        <begin position="201"/>
        <end position="214"/>
    </location>
</feature>
<dbReference type="PANTHER" id="PTHR46621:SF1">
    <property type="entry name" value="SNRNA-ACTIVATING PROTEIN COMPLEX SUBUNIT 4"/>
    <property type="match status" value="1"/>
</dbReference>
<evidence type="ECO:0000256" key="4">
    <source>
        <dbReference type="ARBA" id="ARBA00023242"/>
    </source>
</evidence>
<dbReference type="PANTHER" id="PTHR46621">
    <property type="entry name" value="SNRNA-ACTIVATING PROTEIN COMPLEX SUBUNIT 4"/>
    <property type="match status" value="1"/>
</dbReference>
<evidence type="ECO:0000256" key="3">
    <source>
        <dbReference type="ARBA" id="ARBA00023163"/>
    </source>
</evidence>
<feature type="domain" description="HTH myb-type" evidence="7">
    <location>
        <begin position="82"/>
        <end position="137"/>
    </location>
</feature>
<dbReference type="InterPro" id="IPR001005">
    <property type="entry name" value="SANT/Myb"/>
</dbReference>
<dbReference type="InterPro" id="IPR017930">
    <property type="entry name" value="Myb_dom"/>
</dbReference>
<dbReference type="Gene3D" id="1.10.10.60">
    <property type="entry name" value="Homeodomain-like"/>
    <property type="match status" value="3"/>
</dbReference>
<proteinExistence type="predicted"/>
<dbReference type="InterPro" id="IPR009057">
    <property type="entry name" value="Homeodomain-like_sf"/>
</dbReference>
<dbReference type="InterPro" id="IPR051575">
    <property type="entry name" value="Myb-like_DNA-bd"/>
</dbReference>
<comment type="caution">
    <text evidence="8">The sequence shown here is derived from an EMBL/GenBank/DDBJ whole genome shotgun (WGS) entry which is preliminary data.</text>
</comment>
<dbReference type="PROSITE" id="PS50090">
    <property type="entry name" value="MYB_LIKE"/>
    <property type="match status" value="3"/>
</dbReference>
<reference evidence="8" key="1">
    <citation type="submission" date="2022-08" db="EMBL/GenBank/DDBJ databases">
        <title>Novel sulfate-reducing endosymbionts in the free-living metamonad Anaeramoeba.</title>
        <authorList>
            <person name="Jerlstrom-Hultqvist J."/>
            <person name="Cepicka I."/>
            <person name="Gallot-Lavallee L."/>
            <person name="Salas-Leiva D."/>
            <person name="Curtis B.A."/>
            <person name="Zahonova K."/>
            <person name="Pipaliya S."/>
            <person name="Dacks J."/>
            <person name="Roger A.J."/>
        </authorList>
    </citation>
    <scope>NUCLEOTIDE SEQUENCE</scope>
    <source>
        <strain evidence="8">Schooner1</strain>
    </source>
</reference>
<evidence type="ECO:0000256" key="5">
    <source>
        <dbReference type="SAM" id="MobiDB-lite"/>
    </source>
</evidence>
<dbReference type="CDD" id="cd00167">
    <property type="entry name" value="SANT"/>
    <property type="match status" value="3"/>
</dbReference>
<evidence type="ECO:0000259" key="6">
    <source>
        <dbReference type="PROSITE" id="PS50090"/>
    </source>
</evidence>
<dbReference type="SUPFAM" id="SSF46689">
    <property type="entry name" value="Homeodomain-like"/>
    <property type="match status" value="2"/>
</dbReference>
<keyword evidence="4" id="KW-0539">Nucleus</keyword>
<feature type="compositionally biased region" description="Low complexity" evidence="5">
    <location>
        <begin position="221"/>
        <end position="255"/>
    </location>
</feature>
<feature type="region of interest" description="Disordered" evidence="5">
    <location>
        <begin position="191"/>
        <end position="257"/>
    </location>
</feature>
<keyword evidence="9" id="KW-1185">Reference proteome</keyword>
<dbReference type="Proteomes" id="UP001150062">
    <property type="component" value="Unassembled WGS sequence"/>
</dbReference>
<feature type="domain" description="HTH myb-type" evidence="7">
    <location>
        <begin position="138"/>
        <end position="188"/>
    </location>
</feature>
<evidence type="ECO:0000256" key="1">
    <source>
        <dbReference type="ARBA" id="ARBA00023015"/>
    </source>
</evidence>
<feature type="region of interest" description="Disordered" evidence="5">
    <location>
        <begin position="282"/>
        <end position="303"/>
    </location>
</feature>
<evidence type="ECO:0000256" key="2">
    <source>
        <dbReference type="ARBA" id="ARBA00023125"/>
    </source>
</evidence>
<dbReference type="EMBL" id="JAOAOG010000168">
    <property type="protein sequence ID" value="KAJ6243736.1"/>
    <property type="molecule type" value="Genomic_DNA"/>
</dbReference>
<dbReference type="SMART" id="SM00717">
    <property type="entry name" value="SANT"/>
    <property type="match status" value="3"/>
</dbReference>
<evidence type="ECO:0000259" key="7">
    <source>
        <dbReference type="PROSITE" id="PS51294"/>
    </source>
</evidence>
<keyword evidence="1" id="KW-0805">Transcription regulation</keyword>
<name>A0ABQ8YGL3_9EUKA</name>
<feature type="compositionally biased region" description="Low complexity" evidence="5">
    <location>
        <begin position="409"/>
        <end position="419"/>
    </location>
</feature>
<keyword evidence="2" id="KW-0238">DNA-binding</keyword>
<feature type="domain" description="Myb-like" evidence="6">
    <location>
        <begin position="30"/>
        <end position="81"/>
    </location>
</feature>
<dbReference type="PROSITE" id="PS51294">
    <property type="entry name" value="HTH_MYB"/>
    <property type="match status" value="2"/>
</dbReference>
<feature type="domain" description="Myb-like" evidence="6">
    <location>
        <begin position="82"/>
        <end position="133"/>
    </location>
</feature>
<evidence type="ECO:0000313" key="8">
    <source>
        <dbReference type="EMBL" id="KAJ6243736.1"/>
    </source>
</evidence>